<gene>
    <name evidence="1" type="ORF">ACJMK2_007579</name>
</gene>
<evidence type="ECO:0000313" key="2">
    <source>
        <dbReference type="Proteomes" id="UP001634394"/>
    </source>
</evidence>
<dbReference type="SMART" id="SM00248">
    <property type="entry name" value="ANK"/>
    <property type="match status" value="2"/>
</dbReference>
<protein>
    <submittedName>
        <fullName evidence="1">Uncharacterized protein</fullName>
    </submittedName>
</protein>
<dbReference type="Pfam" id="PF13606">
    <property type="entry name" value="Ank_3"/>
    <property type="match status" value="1"/>
</dbReference>
<dbReference type="Gene3D" id="1.25.40.20">
    <property type="entry name" value="Ankyrin repeat-containing domain"/>
    <property type="match status" value="1"/>
</dbReference>
<dbReference type="InterPro" id="IPR002110">
    <property type="entry name" value="Ankyrin_rpt"/>
</dbReference>
<dbReference type="AlphaFoldDB" id="A0ABD3VK68"/>
<dbReference type="Proteomes" id="UP001634394">
    <property type="component" value="Unassembled WGS sequence"/>
</dbReference>
<proteinExistence type="predicted"/>
<accession>A0ABD3VK68</accession>
<reference evidence="1 2" key="1">
    <citation type="submission" date="2024-11" db="EMBL/GenBank/DDBJ databases">
        <title>Chromosome-level genome assembly of the freshwater bivalve Anodonta woodiana.</title>
        <authorList>
            <person name="Chen X."/>
        </authorList>
    </citation>
    <scope>NUCLEOTIDE SEQUENCE [LARGE SCALE GENOMIC DNA]</scope>
    <source>
        <strain evidence="1">MN2024</strain>
        <tissue evidence="1">Gills</tissue>
    </source>
</reference>
<evidence type="ECO:0000313" key="1">
    <source>
        <dbReference type="EMBL" id="KAL3861551.1"/>
    </source>
</evidence>
<dbReference type="InterPro" id="IPR036770">
    <property type="entry name" value="Ankyrin_rpt-contain_sf"/>
</dbReference>
<sequence length="103" mass="11914">MVRKRSIAGENILHIACLYGHYDMVKHILTLYPDMLYELGKYYWSTSHYAAQGGNVRIMELLGQYKLPKKDKLIQKCQRTSYRVSVRAREHVAISARCHAISG</sequence>
<organism evidence="1 2">
    <name type="scientific">Sinanodonta woodiana</name>
    <name type="common">Chinese pond mussel</name>
    <name type="synonym">Anodonta woodiana</name>
    <dbReference type="NCBI Taxonomy" id="1069815"/>
    <lineage>
        <taxon>Eukaryota</taxon>
        <taxon>Metazoa</taxon>
        <taxon>Spiralia</taxon>
        <taxon>Lophotrochozoa</taxon>
        <taxon>Mollusca</taxon>
        <taxon>Bivalvia</taxon>
        <taxon>Autobranchia</taxon>
        <taxon>Heteroconchia</taxon>
        <taxon>Palaeoheterodonta</taxon>
        <taxon>Unionida</taxon>
        <taxon>Unionoidea</taxon>
        <taxon>Unionidae</taxon>
        <taxon>Unioninae</taxon>
        <taxon>Sinanodonta</taxon>
    </lineage>
</organism>
<name>A0ABD3VK68_SINWO</name>
<keyword evidence="2" id="KW-1185">Reference proteome</keyword>
<comment type="caution">
    <text evidence="1">The sequence shown here is derived from an EMBL/GenBank/DDBJ whole genome shotgun (WGS) entry which is preliminary data.</text>
</comment>
<dbReference type="SUPFAM" id="SSF48403">
    <property type="entry name" value="Ankyrin repeat"/>
    <property type="match status" value="1"/>
</dbReference>
<dbReference type="EMBL" id="JBJQND010000011">
    <property type="protein sequence ID" value="KAL3861551.1"/>
    <property type="molecule type" value="Genomic_DNA"/>
</dbReference>